<dbReference type="AlphaFoldDB" id="A0A1H8C2L6"/>
<dbReference type="STRING" id="1166340.SAMN05192583_1400"/>
<protein>
    <submittedName>
        <fullName evidence="1">Uncharacterized protein</fullName>
    </submittedName>
</protein>
<reference evidence="2" key="1">
    <citation type="submission" date="2016-10" db="EMBL/GenBank/DDBJ databases">
        <authorList>
            <person name="Varghese N."/>
            <person name="Submissions S."/>
        </authorList>
    </citation>
    <scope>NUCLEOTIDE SEQUENCE [LARGE SCALE GENOMIC DNA]</scope>
    <source>
        <strain evidence="2">S6-262</strain>
    </source>
</reference>
<name>A0A1H8C2L6_9SPHN</name>
<organism evidence="1 2">
    <name type="scientific">Sphingomonas gellani</name>
    <dbReference type="NCBI Taxonomy" id="1166340"/>
    <lineage>
        <taxon>Bacteria</taxon>
        <taxon>Pseudomonadati</taxon>
        <taxon>Pseudomonadota</taxon>
        <taxon>Alphaproteobacteria</taxon>
        <taxon>Sphingomonadales</taxon>
        <taxon>Sphingomonadaceae</taxon>
        <taxon>Sphingomonas</taxon>
    </lineage>
</organism>
<gene>
    <name evidence="1" type="ORF">SAMN05192583_1400</name>
</gene>
<evidence type="ECO:0000313" key="2">
    <source>
        <dbReference type="Proteomes" id="UP000199206"/>
    </source>
</evidence>
<keyword evidence="2" id="KW-1185">Reference proteome</keyword>
<dbReference type="EMBL" id="FOCF01000003">
    <property type="protein sequence ID" value="SEM88508.1"/>
    <property type="molecule type" value="Genomic_DNA"/>
</dbReference>
<dbReference type="Proteomes" id="UP000199206">
    <property type="component" value="Unassembled WGS sequence"/>
</dbReference>
<proteinExistence type="predicted"/>
<accession>A0A1H8C2L6</accession>
<evidence type="ECO:0000313" key="1">
    <source>
        <dbReference type="EMBL" id="SEM88508.1"/>
    </source>
</evidence>
<sequence>MWPLMSSDADALLAEIEAWSDPAACSYGELGTIVLNHPGFVPLLRKRGTLKADTAGKLRAFMRHFPDVERLPADLRRSMVAQGRTGRTWSPENHQSTMLRLGHPELRDPPAAPRPAPTGDKPRINAAVIRAAKLDGRDLPIFVTALIDMGLECWRDDRAAHGEAVA</sequence>